<protein>
    <submittedName>
        <fullName evidence="2">ParB/RepB/Spo0J family partition protein</fullName>
    </submittedName>
</protein>
<keyword evidence="3" id="KW-1185">Reference proteome</keyword>
<dbReference type="EMBL" id="CP094303">
    <property type="protein sequence ID" value="WHP85907.1"/>
    <property type="molecule type" value="Genomic_DNA"/>
</dbReference>
<dbReference type="Gene3D" id="3.90.1530.30">
    <property type="match status" value="1"/>
</dbReference>
<sequence length="656" mass="70930">MSVTESKAKSPARASKKTVKPADAAALKIALEAAQIEMVPLSALVKSPLNVRTIPYPVESVRELADTIAAIGLLQNLVVHALPDGLLGVAAGGRRLTALQLLCAEQRIDADYRVAVKRVSDELAAVASVAENSQRVAMHPAEQITGFRTLSAQGKTPEQIGGQLGYSTLHVKRMLKLANLAPELIALLAENTIDVEQCQALSLESDPARQVAIYQQVKAEYSRAPAHLLKRAIIDTEISIGDPRFVLIGREAYEAAGGVVREDLFSAIEGSGTADRGLLDRLVDEKLAATAQAIQQDEGWAWSLAREMPLKNYGEDRERYLLLPVPEGQYSADEQQQLDELYATQEAAETYEDEAAIQVLIEDIESAAAIRAWTPEQKAACGVVVSLTDGQLCVLRGVQLKEADKGEADAGCEPVSIPRISDVADGVSLPLLTKMSSERTLAVQAALMQQPERAVAVLAWTLCRRVFAFTVGTGAVQVSLSCHHSRLTEDAPSGKDGAAFVALMQEKERLASRLPPLWERDVTSFFSLSGEDLLALLSFCTACSVDGVQTREYGHTTRSRLDPLESAIGFHLRDWWQPTKDNFFMHMPKPAIIALLNEAGLSGAARDAEKMKKSDAAEHAEQALSGTRWVPGWMHSPEQAEADTAVDVDIHPADAA</sequence>
<dbReference type="CDD" id="cd16406">
    <property type="entry name" value="ParB_N_like"/>
    <property type="match status" value="1"/>
</dbReference>
<keyword evidence="2" id="KW-0614">Plasmid</keyword>
<geneLocation type="plasmid" evidence="2 3">
    <name>unnamed7</name>
</geneLocation>
<dbReference type="InterPro" id="IPR003115">
    <property type="entry name" value="ParB_N"/>
</dbReference>
<dbReference type="PANTHER" id="PTHR33375">
    <property type="entry name" value="CHROMOSOME-PARTITIONING PROTEIN PARB-RELATED"/>
    <property type="match status" value="1"/>
</dbReference>
<dbReference type="Gene3D" id="1.10.10.2830">
    <property type="match status" value="1"/>
</dbReference>
<dbReference type="SUPFAM" id="SSF109709">
    <property type="entry name" value="KorB DNA-binding domain-like"/>
    <property type="match status" value="1"/>
</dbReference>
<organism evidence="2 3">
    <name type="scientific">Edwardsiella anguillarum</name>
    <dbReference type="NCBI Taxonomy" id="1821960"/>
    <lineage>
        <taxon>Bacteria</taxon>
        <taxon>Pseudomonadati</taxon>
        <taxon>Pseudomonadota</taxon>
        <taxon>Gammaproteobacteria</taxon>
        <taxon>Enterobacterales</taxon>
        <taxon>Hafniaceae</taxon>
        <taxon>Edwardsiella</taxon>
    </lineage>
</organism>
<evidence type="ECO:0000313" key="3">
    <source>
        <dbReference type="Proteomes" id="UP001238370"/>
    </source>
</evidence>
<dbReference type="Pfam" id="PF17762">
    <property type="entry name" value="HTH_ParB"/>
    <property type="match status" value="1"/>
</dbReference>
<dbReference type="SUPFAM" id="SSF110849">
    <property type="entry name" value="ParB/Sulfiredoxin"/>
    <property type="match status" value="1"/>
</dbReference>
<gene>
    <name evidence="2" type="ORF">MQ095_19890</name>
</gene>
<dbReference type="Pfam" id="PF02195">
    <property type="entry name" value="ParB_N"/>
    <property type="match status" value="1"/>
</dbReference>
<proteinExistence type="predicted"/>
<dbReference type="RefSeq" id="WP_283292418.1">
    <property type="nucleotide sequence ID" value="NZ_CP094303.1"/>
</dbReference>
<dbReference type="InterPro" id="IPR036086">
    <property type="entry name" value="ParB/Sulfiredoxin_sf"/>
</dbReference>
<dbReference type="InterPro" id="IPR050336">
    <property type="entry name" value="Chromosome_partition/occlusion"/>
</dbReference>
<evidence type="ECO:0000313" key="2">
    <source>
        <dbReference type="EMBL" id="WHP85907.1"/>
    </source>
</evidence>
<dbReference type="PANTHER" id="PTHR33375:SF7">
    <property type="entry name" value="CHROMOSOME 2-PARTITIONING PROTEIN PARB-RELATED"/>
    <property type="match status" value="1"/>
</dbReference>
<feature type="domain" description="ParB-like N-terminal" evidence="1">
    <location>
        <begin position="37"/>
        <end position="133"/>
    </location>
</feature>
<dbReference type="SMART" id="SM00470">
    <property type="entry name" value="ParB"/>
    <property type="match status" value="1"/>
</dbReference>
<evidence type="ECO:0000259" key="1">
    <source>
        <dbReference type="SMART" id="SM00470"/>
    </source>
</evidence>
<name>A0ABY8SJL1_9GAMM</name>
<dbReference type="InterPro" id="IPR041468">
    <property type="entry name" value="HTH_ParB/Spo0J"/>
</dbReference>
<accession>A0ABY8SJL1</accession>
<dbReference type="Proteomes" id="UP001238370">
    <property type="component" value="Plasmid unnamed7"/>
</dbReference>
<reference evidence="2 3" key="1">
    <citation type="submission" date="2022-03" db="EMBL/GenBank/DDBJ databases">
        <title>Survey of Intraspecific Variation of Edwardsiella anguillarum Isolates from Non-Anguillid Fish Host Originating from Varied Geographic Locations.</title>
        <authorList>
            <person name="Armwood A.R."/>
            <person name="Woodyard E."/>
            <person name="Waldbieser G.C."/>
            <person name="Camus A.C."/>
            <person name="Divya D."/>
            <person name="Tekedar H."/>
            <person name="Soto E."/>
            <person name="Stein C."/>
            <person name="Ucko M."/>
            <person name="Ware C."/>
            <person name="Griffin M.J."/>
        </authorList>
    </citation>
    <scope>NUCLEOTIDE SEQUENCE [LARGE SCALE GENOMIC DNA]</scope>
    <source>
        <strain evidence="2 3">R18-35-2</strain>
        <plasmid evidence="2 3">unnamed7</plasmid>
    </source>
</reference>